<evidence type="ECO:0000313" key="12">
    <source>
        <dbReference type="Proteomes" id="UP001595583"/>
    </source>
</evidence>
<keyword evidence="7 9" id="KW-0067">ATP-binding</keyword>
<feature type="binding site" evidence="9">
    <location>
        <begin position="280"/>
        <end position="282"/>
    </location>
    <ligand>
        <name>ATP</name>
        <dbReference type="ChEBI" id="CHEBI:30616"/>
    </ligand>
</feature>
<comment type="pathway">
    <text evidence="9">Metabolic intermediate biosynthesis; acetyl-CoA biosynthesis; acetyl-CoA from acetate: step 1/2.</text>
</comment>
<dbReference type="EMBL" id="JBHRTK010000031">
    <property type="protein sequence ID" value="MFC3208986.1"/>
    <property type="molecule type" value="Genomic_DNA"/>
</dbReference>
<dbReference type="InterPro" id="IPR004372">
    <property type="entry name" value="Ac/propionate_kinase"/>
</dbReference>
<dbReference type="PROSITE" id="PS01076">
    <property type="entry name" value="ACETATE_KINASE_2"/>
    <property type="match status" value="1"/>
</dbReference>
<reference evidence="12" key="1">
    <citation type="journal article" date="2019" name="Int. J. Syst. Evol. Microbiol.">
        <title>The Global Catalogue of Microorganisms (GCM) 10K type strain sequencing project: providing services to taxonomists for standard genome sequencing and annotation.</title>
        <authorList>
            <consortium name="The Broad Institute Genomics Platform"/>
            <consortium name="The Broad Institute Genome Sequencing Center for Infectious Disease"/>
            <person name="Wu L."/>
            <person name="Ma J."/>
        </authorList>
    </citation>
    <scope>NUCLEOTIDE SEQUENCE [LARGE SCALE GENOMIC DNA]</scope>
    <source>
        <strain evidence="12">KCTC 52165</strain>
    </source>
</reference>
<proteinExistence type="inferred from homology"/>
<feature type="binding site" evidence="9">
    <location>
        <begin position="325"/>
        <end position="329"/>
    </location>
    <ligand>
        <name>ATP</name>
        <dbReference type="ChEBI" id="CHEBI:30616"/>
    </ligand>
</feature>
<keyword evidence="3 9" id="KW-0808">Transferase</keyword>
<evidence type="ECO:0000256" key="7">
    <source>
        <dbReference type="ARBA" id="ARBA00022840"/>
    </source>
</evidence>
<dbReference type="GO" id="GO:0016301">
    <property type="term" value="F:kinase activity"/>
    <property type="evidence" value="ECO:0007669"/>
    <property type="project" value="UniProtKB-KW"/>
</dbReference>
<evidence type="ECO:0000256" key="6">
    <source>
        <dbReference type="ARBA" id="ARBA00022777"/>
    </source>
</evidence>
<comment type="subcellular location">
    <subcellularLocation>
        <location evidence="9">Cytoplasm</location>
    </subcellularLocation>
</comment>
<feature type="binding site" evidence="9">
    <location>
        <position position="90"/>
    </location>
    <ligand>
        <name>substrate</name>
    </ligand>
</feature>
<evidence type="ECO:0000256" key="5">
    <source>
        <dbReference type="ARBA" id="ARBA00022741"/>
    </source>
</evidence>
<evidence type="ECO:0000313" key="11">
    <source>
        <dbReference type="EMBL" id="MFC3208986.1"/>
    </source>
</evidence>
<dbReference type="SUPFAM" id="SSF53067">
    <property type="entry name" value="Actin-like ATPase domain"/>
    <property type="match status" value="2"/>
</dbReference>
<feature type="binding site" evidence="9">
    <location>
        <position position="9"/>
    </location>
    <ligand>
        <name>Mg(2+)</name>
        <dbReference type="ChEBI" id="CHEBI:18420"/>
    </ligand>
</feature>
<dbReference type="HAMAP" id="MF_00020">
    <property type="entry name" value="Acetate_kinase"/>
    <property type="match status" value="1"/>
</dbReference>
<dbReference type="Pfam" id="PF00871">
    <property type="entry name" value="Acetate_kinase"/>
    <property type="match status" value="1"/>
</dbReference>
<comment type="function">
    <text evidence="9">Catalyzes the formation of acetyl phosphate from acetate and ATP. Can also catalyze the reverse reaction.</text>
</comment>
<keyword evidence="6 9" id="KW-0418">Kinase</keyword>
<accession>A0ABV7KJZ9</accession>
<keyword evidence="4 9" id="KW-0479">Metal-binding</keyword>
<dbReference type="RefSeq" id="WP_378225008.1">
    <property type="nucleotide sequence ID" value="NZ_JBHRTK010000031.1"/>
</dbReference>
<evidence type="ECO:0000256" key="3">
    <source>
        <dbReference type="ARBA" id="ARBA00022679"/>
    </source>
</evidence>
<keyword evidence="2 9" id="KW-0963">Cytoplasm</keyword>
<comment type="similarity">
    <text evidence="1 9 10">Belongs to the acetokinase family.</text>
</comment>
<dbReference type="PANTHER" id="PTHR21060">
    <property type="entry name" value="ACETATE KINASE"/>
    <property type="match status" value="1"/>
</dbReference>
<feature type="binding site" evidence="9">
    <location>
        <position position="16"/>
    </location>
    <ligand>
        <name>ATP</name>
        <dbReference type="ChEBI" id="CHEBI:30616"/>
    </ligand>
</feature>
<feature type="site" description="Transition state stabilizer" evidence="9">
    <location>
        <position position="238"/>
    </location>
</feature>
<dbReference type="Gene3D" id="3.30.420.40">
    <property type="match status" value="2"/>
</dbReference>
<comment type="caution">
    <text evidence="11">The sequence shown here is derived from an EMBL/GenBank/DDBJ whole genome shotgun (WGS) entry which is preliminary data.</text>
</comment>
<feature type="binding site" evidence="9">
    <location>
        <begin position="205"/>
        <end position="209"/>
    </location>
    <ligand>
        <name>ATP</name>
        <dbReference type="ChEBI" id="CHEBI:30616"/>
    </ligand>
</feature>
<comment type="catalytic activity">
    <reaction evidence="9">
        <text>acetate + ATP = acetyl phosphate + ADP</text>
        <dbReference type="Rhea" id="RHEA:11352"/>
        <dbReference type="ChEBI" id="CHEBI:22191"/>
        <dbReference type="ChEBI" id="CHEBI:30089"/>
        <dbReference type="ChEBI" id="CHEBI:30616"/>
        <dbReference type="ChEBI" id="CHEBI:456216"/>
        <dbReference type="EC" id="2.7.2.1"/>
    </reaction>
</comment>
<feature type="active site" description="Proton donor/acceptor" evidence="9">
    <location>
        <position position="147"/>
    </location>
</feature>
<dbReference type="InterPro" id="IPR023865">
    <property type="entry name" value="Aliphatic_acid_kinase_CS"/>
</dbReference>
<organism evidence="11 12">
    <name type="scientific">Aquamicrobium soli</name>
    <dbReference type="NCBI Taxonomy" id="1811518"/>
    <lineage>
        <taxon>Bacteria</taxon>
        <taxon>Pseudomonadati</taxon>
        <taxon>Pseudomonadota</taxon>
        <taxon>Alphaproteobacteria</taxon>
        <taxon>Hyphomicrobiales</taxon>
        <taxon>Phyllobacteriaceae</taxon>
        <taxon>Aquamicrobium</taxon>
    </lineage>
</organism>
<evidence type="ECO:0000256" key="9">
    <source>
        <dbReference type="HAMAP-Rule" id="MF_00020"/>
    </source>
</evidence>
<comment type="cofactor">
    <cofactor evidence="9">
        <name>Mg(2+)</name>
        <dbReference type="ChEBI" id="CHEBI:18420"/>
    </cofactor>
    <cofactor evidence="9">
        <name>Mn(2+)</name>
        <dbReference type="ChEBI" id="CHEBI:29035"/>
    </cofactor>
    <text evidence="9">Mg(2+). Can also accept Mn(2+).</text>
</comment>
<evidence type="ECO:0000256" key="2">
    <source>
        <dbReference type="ARBA" id="ARBA00022490"/>
    </source>
</evidence>
<dbReference type="PROSITE" id="PS01075">
    <property type="entry name" value="ACETATE_KINASE_1"/>
    <property type="match status" value="1"/>
</dbReference>
<evidence type="ECO:0000256" key="1">
    <source>
        <dbReference type="ARBA" id="ARBA00008748"/>
    </source>
</evidence>
<dbReference type="PRINTS" id="PR00471">
    <property type="entry name" value="ACETATEKNASE"/>
</dbReference>
<protein>
    <recommendedName>
        <fullName evidence="9">Acetate kinase</fullName>
        <ecNumber evidence="9">2.7.2.1</ecNumber>
    </recommendedName>
    <alternativeName>
        <fullName evidence="9">Acetokinase</fullName>
    </alternativeName>
</protein>
<keyword evidence="8 9" id="KW-0460">Magnesium</keyword>
<feature type="binding site" evidence="9">
    <location>
        <position position="376"/>
    </location>
    <ligand>
        <name>Mg(2+)</name>
        <dbReference type="ChEBI" id="CHEBI:18420"/>
    </ligand>
</feature>
<dbReference type="EC" id="2.7.2.1" evidence="9"/>
<dbReference type="NCBIfam" id="TIGR00016">
    <property type="entry name" value="ackA"/>
    <property type="match status" value="1"/>
</dbReference>
<dbReference type="PANTHER" id="PTHR21060:SF21">
    <property type="entry name" value="ACETATE KINASE"/>
    <property type="match status" value="1"/>
</dbReference>
<feature type="site" description="Transition state stabilizer" evidence="9">
    <location>
        <position position="178"/>
    </location>
</feature>
<comment type="subunit">
    <text evidence="9">Homodimer.</text>
</comment>
<evidence type="ECO:0000256" key="10">
    <source>
        <dbReference type="RuleBase" id="RU003835"/>
    </source>
</evidence>
<dbReference type="InterPro" id="IPR000890">
    <property type="entry name" value="Aliphatic_acid_kin_short-chain"/>
</dbReference>
<dbReference type="Proteomes" id="UP001595583">
    <property type="component" value="Unassembled WGS sequence"/>
</dbReference>
<keyword evidence="5 9" id="KW-0547">Nucleotide-binding</keyword>
<gene>
    <name evidence="9" type="primary">ackA</name>
    <name evidence="11" type="ORF">ACFOHJ_22445</name>
</gene>
<evidence type="ECO:0000256" key="8">
    <source>
        <dbReference type="ARBA" id="ARBA00022842"/>
    </source>
</evidence>
<dbReference type="PIRSF" id="PIRSF000722">
    <property type="entry name" value="Acetate_prop_kin"/>
    <property type="match status" value="1"/>
</dbReference>
<evidence type="ECO:0000256" key="4">
    <source>
        <dbReference type="ARBA" id="ARBA00022723"/>
    </source>
</evidence>
<dbReference type="InterPro" id="IPR043129">
    <property type="entry name" value="ATPase_NBD"/>
</dbReference>
<sequence length="390" mass="42318">MAGSILALNAGSSSLKFGLFEAGTLRRMVAGGFEDSHGTPRLTARDQNGALVADRSVTQENPPVETLLRELFGCLETWLADMPLAAVGHRIVHGGSRFVAPVNLSEAVVRDLDALTPIAPLHQPACLEPVQVLMRSRPGLPQVGCFDTAFHHTLTPPVSRYALPRAFEEQGIRRYGFHGLSYEFIAGRLREISPETFGKRTVVAHLGSGCSLCAMREGKSLDTTMGFTALDGLMMATRPGAIDPGIILYLQQVRGMSAKEIEDLLYHCSGLFGVSGLSGDVRDLLASEHPHAAESLDLFTFRIAREIAAMANTLQGLDVLVFTGGIGEHAWQVRETVCERLRWLGVKLDRSANLSGKERIADRQSVVEIHVITTDEELTIARQVSRVIGG</sequence>
<name>A0ABV7KJZ9_9HYPH</name>
<keyword evidence="12" id="KW-1185">Reference proteome</keyword>